<evidence type="ECO:0000256" key="5">
    <source>
        <dbReference type="ARBA" id="ARBA00023136"/>
    </source>
</evidence>
<keyword evidence="4 7" id="KW-1133">Transmembrane helix</keyword>
<dbReference type="EMBL" id="JAVKGR010000003">
    <property type="protein sequence ID" value="MDR8018881.1"/>
    <property type="molecule type" value="Genomic_DNA"/>
</dbReference>
<dbReference type="Proteomes" id="UP001251870">
    <property type="component" value="Unassembled WGS sequence"/>
</dbReference>
<dbReference type="InterPro" id="IPR007267">
    <property type="entry name" value="GtrA_DPMS_TM"/>
</dbReference>
<keyword evidence="3 7" id="KW-0812">Transmembrane</keyword>
<keyword evidence="5 7" id="KW-0472">Membrane</keyword>
<reference evidence="9 10" key="1">
    <citation type="submission" date="2023-09" db="EMBL/GenBank/DDBJ databases">
        <title>Description of three actinobacteria isolated from air of manufacturing shop in a pharmaceutical factory.</title>
        <authorList>
            <person name="Zhang D.-F."/>
        </authorList>
    </citation>
    <scope>NUCLEOTIDE SEQUENCE [LARGE SCALE GENOMIC DNA]</scope>
    <source>
        <strain evidence="9 10">LY-0111</strain>
    </source>
</reference>
<feature type="transmembrane region" description="Helical" evidence="7">
    <location>
        <begin position="86"/>
        <end position="107"/>
    </location>
</feature>
<evidence type="ECO:0000256" key="4">
    <source>
        <dbReference type="ARBA" id="ARBA00022989"/>
    </source>
</evidence>
<organism evidence="9 10">
    <name type="scientific">Nesterenkonia aerolata</name>
    <dbReference type="NCBI Taxonomy" id="3074079"/>
    <lineage>
        <taxon>Bacteria</taxon>
        <taxon>Bacillati</taxon>
        <taxon>Actinomycetota</taxon>
        <taxon>Actinomycetes</taxon>
        <taxon>Micrococcales</taxon>
        <taxon>Micrococcaceae</taxon>
        <taxon>Nesterenkonia</taxon>
    </lineage>
</organism>
<evidence type="ECO:0000256" key="2">
    <source>
        <dbReference type="ARBA" id="ARBA00009399"/>
    </source>
</evidence>
<feature type="transmembrane region" description="Helical" evidence="7">
    <location>
        <begin position="119"/>
        <end position="138"/>
    </location>
</feature>
<comment type="caution">
    <text evidence="9">The sequence shown here is derived from an EMBL/GenBank/DDBJ whole genome shotgun (WGS) entry which is preliminary data.</text>
</comment>
<dbReference type="Pfam" id="PF04138">
    <property type="entry name" value="GtrA_DPMS_TM"/>
    <property type="match status" value="1"/>
</dbReference>
<evidence type="ECO:0000313" key="10">
    <source>
        <dbReference type="Proteomes" id="UP001251870"/>
    </source>
</evidence>
<evidence type="ECO:0000256" key="3">
    <source>
        <dbReference type="ARBA" id="ARBA00022692"/>
    </source>
</evidence>
<comment type="subcellular location">
    <subcellularLocation>
        <location evidence="1">Membrane</location>
        <topology evidence="1">Multi-pass membrane protein</topology>
    </subcellularLocation>
</comment>
<dbReference type="InterPro" id="IPR051401">
    <property type="entry name" value="GtrA_CellWall_Glycosyl"/>
</dbReference>
<dbReference type="PANTHER" id="PTHR38459">
    <property type="entry name" value="PROPHAGE BACTOPRENOL-LINKED GLUCOSE TRANSLOCASE HOMOLOG"/>
    <property type="match status" value="1"/>
</dbReference>
<feature type="transmembrane region" description="Helical" evidence="7">
    <location>
        <begin position="20"/>
        <end position="43"/>
    </location>
</feature>
<proteinExistence type="inferred from homology"/>
<feature type="region of interest" description="Disordered" evidence="6">
    <location>
        <begin position="151"/>
        <end position="221"/>
    </location>
</feature>
<feature type="domain" description="GtrA/DPMS transmembrane" evidence="8">
    <location>
        <begin position="22"/>
        <end position="144"/>
    </location>
</feature>
<accession>A0ABU2DR64</accession>
<comment type="similarity">
    <text evidence="2">Belongs to the GtrA family.</text>
</comment>
<feature type="compositionally biased region" description="Basic and acidic residues" evidence="6">
    <location>
        <begin position="182"/>
        <end position="221"/>
    </location>
</feature>
<evidence type="ECO:0000256" key="6">
    <source>
        <dbReference type="SAM" id="MobiDB-lite"/>
    </source>
</evidence>
<evidence type="ECO:0000313" key="9">
    <source>
        <dbReference type="EMBL" id="MDR8018881.1"/>
    </source>
</evidence>
<keyword evidence="10" id="KW-1185">Reference proteome</keyword>
<name>A0ABU2DR64_9MICC</name>
<dbReference type="PANTHER" id="PTHR38459:SF1">
    <property type="entry name" value="PROPHAGE BACTOPRENOL-LINKED GLUCOSE TRANSLOCASE HOMOLOG"/>
    <property type="match status" value="1"/>
</dbReference>
<feature type="transmembrane region" description="Helical" evidence="7">
    <location>
        <begin position="55"/>
        <end position="74"/>
    </location>
</feature>
<sequence>MLTTLVTRLRGLILRLWRELAKFGVVGGLAFIIDSGVFIWLIRGPMDDSQLKAKVVAGVVATLFSWVANRYWTFRHRRTGAKARELMMFLFMNAIGLGIQTGCVGISKYLLGLDSVTEVFIAGNVIGLVLATAFRFVAYKLWVFTGDQTPSAGPGTGESDDAGPHLLSDRELLTGDLPVVTEEMRHRDRAERGSRGPEFRESEFRGSELRESDLRTGGDAQ</sequence>
<evidence type="ECO:0000256" key="1">
    <source>
        <dbReference type="ARBA" id="ARBA00004141"/>
    </source>
</evidence>
<evidence type="ECO:0000259" key="8">
    <source>
        <dbReference type="Pfam" id="PF04138"/>
    </source>
</evidence>
<dbReference type="RefSeq" id="WP_310547867.1">
    <property type="nucleotide sequence ID" value="NZ_JAVKGR010000003.1"/>
</dbReference>
<protein>
    <submittedName>
        <fullName evidence="9">GtrA family protein</fullName>
    </submittedName>
</protein>
<gene>
    <name evidence="9" type="ORF">RIL96_04810</name>
</gene>
<evidence type="ECO:0000256" key="7">
    <source>
        <dbReference type="SAM" id="Phobius"/>
    </source>
</evidence>